<dbReference type="AlphaFoldDB" id="A0A9D1H7I2"/>
<dbReference type="InterPro" id="IPR045570">
    <property type="entry name" value="Metalloprtase-TldD/E_cen_dom"/>
</dbReference>
<name>A0A9D1H7I2_9FIRM</name>
<reference evidence="3" key="1">
    <citation type="submission" date="2020-10" db="EMBL/GenBank/DDBJ databases">
        <authorList>
            <person name="Gilroy R."/>
        </authorList>
    </citation>
    <scope>NUCLEOTIDE SEQUENCE</scope>
    <source>
        <strain evidence="3">ChiBcec7-5410</strain>
    </source>
</reference>
<protein>
    <submittedName>
        <fullName evidence="3">TldD/PmbA family protein</fullName>
    </submittedName>
</protein>
<dbReference type="SUPFAM" id="SSF111283">
    <property type="entry name" value="Putative modulator of DNA gyrase, PmbA/TldD"/>
    <property type="match status" value="1"/>
</dbReference>
<dbReference type="PANTHER" id="PTHR43421:SF1">
    <property type="entry name" value="METALLOPROTEASE PMBA"/>
    <property type="match status" value="1"/>
</dbReference>
<evidence type="ECO:0000313" key="4">
    <source>
        <dbReference type="Proteomes" id="UP000824160"/>
    </source>
</evidence>
<gene>
    <name evidence="3" type="ORF">IAC43_02530</name>
</gene>
<dbReference type="Proteomes" id="UP000824160">
    <property type="component" value="Unassembled WGS sequence"/>
</dbReference>
<dbReference type="InterPro" id="IPR045569">
    <property type="entry name" value="Metalloprtase-TldD/E_C"/>
</dbReference>
<reference evidence="3" key="2">
    <citation type="journal article" date="2021" name="PeerJ">
        <title>Extensive microbial diversity within the chicken gut microbiome revealed by metagenomics and culture.</title>
        <authorList>
            <person name="Gilroy R."/>
            <person name="Ravi A."/>
            <person name="Getino M."/>
            <person name="Pursley I."/>
            <person name="Horton D.L."/>
            <person name="Alikhan N.F."/>
            <person name="Baker D."/>
            <person name="Gharbi K."/>
            <person name="Hall N."/>
            <person name="Watson M."/>
            <person name="Adriaenssens E.M."/>
            <person name="Foster-Nyarko E."/>
            <person name="Jarju S."/>
            <person name="Secka A."/>
            <person name="Antonio M."/>
            <person name="Oren A."/>
            <person name="Chaudhuri R.R."/>
            <person name="La Ragione R."/>
            <person name="Hildebrand F."/>
            <person name="Pallen M.J."/>
        </authorList>
    </citation>
    <scope>NUCLEOTIDE SEQUENCE</scope>
    <source>
        <strain evidence="3">ChiBcec7-5410</strain>
    </source>
</reference>
<organism evidence="3 4">
    <name type="scientific">Candidatus Faecivivens stercoripullorum</name>
    <dbReference type="NCBI Taxonomy" id="2840805"/>
    <lineage>
        <taxon>Bacteria</taxon>
        <taxon>Bacillati</taxon>
        <taxon>Bacillota</taxon>
        <taxon>Clostridia</taxon>
        <taxon>Eubacteriales</taxon>
        <taxon>Oscillospiraceae</taxon>
        <taxon>Oscillospiraceae incertae sedis</taxon>
        <taxon>Candidatus Faecivivens</taxon>
    </lineage>
</organism>
<dbReference type="PANTHER" id="PTHR43421">
    <property type="entry name" value="METALLOPROTEASE PMBA"/>
    <property type="match status" value="1"/>
</dbReference>
<accession>A0A9D1H7I2</accession>
<dbReference type="Pfam" id="PF19290">
    <property type="entry name" value="PmbA_TldD_2nd"/>
    <property type="match status" value="1"/>
</dbReference>
<feature type="domain" description="Metalloprotease TldD/E C-terminal" evidence="1">
    <location>
        <begin position="217"/>
        <end position="449"/>
    </location>
</feature>
<dbReference type="GO" id="GO:0006508">
    <property type="term" value="P:proteolysis"/>
    <property type="evidence" value="ECO:0007669"/>
    <property type="project" value="InterPro"/>
</dbReference>
<dbReference type="InterPro" id="IPR035068">
    <property type="entry name" value="TldD/PmbA_N"/>
</dbReference>
<dbReference type="InterPro" id="IPR036059">
    <property type="entry name" value="TldD/PmbA_sf"/>
</dbReference>
<dbReference type="GO" id="GO:0008237">
    <property type="term" value="F:metallopeptidase activity"/>
    <property type="evidence" value="ECO:0007669"/>
    <property type="project" value="InterPro"/>
</dbReference>
<dbReference type="Gene3D" id="3.30.2290.10">
    <property type="entry name" value="PmbA/TldD superfamily"/>
    <property type="match status" value="1"/>
</dbReference>
<dbReference type="Pfam" id="PF19289">
    <property type="entry name" value="PmbA_TldD_3rd"/>
    <property type="match status" value="1"/>
</dbReference>
<dbReference type="InterPro" id="IPR047657">
    <property type="entry name" value="PmbA"/>
</dbReference>
<proteinExistence type="predicted"/>
<evidence type="ECO:0000313" key="3">
    <source>
        <dbReference type="EMBL" id="HIT94039.1"/>
    </source>
</evidence>
<dbReference type="EMBL" id="DVLW01000069">
    <property type="protein sequence ID" value="HIT94039.1"/>
    <property type="molecule type" value="Genomic_DNA"/>
</dbReference>
<evidence type="ECO:0000259" key="1">
    <source>
        <dbReference type="Pfam" id="PF19289"/>
    </source>
</evidence>
<sequence length="450" mass="48436">MMERKDWEKAFDSLPQGVKSAELQSVLRQVVSVTAANGEITDTGASSVTTVYARVSGEVSGTACTQDLGEDLSELLETARRDGSCTGGKRLTMQGKEQMFSGKVETGNKASASELKQAALQLEERLRTAGDFIQQTSVTVSEEEDASQLVTSNGAEMESVSRAIVVSVSAQAEMDGFGCGTSFEMNLPGLESLDIEKTVRETVERLQLQKEPESFTPGRFRVLLEQPVVWNIMLTAWQAFAGPKCQNRTSCLSDKMGVKIGADCLNITDYPSHPACGRQFAFDYEGTPSVPVKVMQNGVMTGMLHHLDSAEAFSVPSNGRAGRAPLLTSGIPNQHTVTPAVWVVEPGNCTKQQLIDQLGDGIRITDSYDPFHCLDISSGHFSIPCRGILYKDGKPVKNIASIAIHGTLKELFQSVVAVADDLMISPFIMTHAYCVGAPSVLVSDLVVSGK</sequence>
<evidence type="ECO:0000259" key="2">
    <source>
        <dbReference type="Pfam" id="PF19290"/>
    </source>
</evidence>
<feature type="domain" description="Metalloprotease TldD/E central" evidence="2">
    <location>
        <begin position="110"/>
        <end position="207"/>
    </location>
</feature>
<comment type="caution">
    <text evidence="3">The sequence shown here is derived from an EMBL/GenBank/DDBJ whole genome shotgun (WGS) entry which is preliminary data.</text>
</comment>
<dbReference type="GO" id="GO:0005829">
    <property type="term" value="C:cytosol"/>
    <property type="evidence" value="ECO:0007669"/>
    <property type="project" value="TreeGrafter"/>
</dbReference>